<gene>
    <name evidence="2" type="ORF">DFH07DRAFT_763919</name>
</gene>
<proteinExistence type="predicted"/>
<comment type="caution">
    <text evidence="2">The sequence shown here is derived from an EMBL/GenBank/DDBJ whole genome shotgun (WGS) entry which is preliminary data.</text>
</comment>
<dbReference type="Proteomes" id="UP001215280">
    <property type="component" value="Unassembled WGS sequence"/>
</dbReference>
<keyword evidence="3" id="KW-1185">Reference proteome</keyword>
<evidence type="ECO:0000256" key="1">
    <source>
        <dbReference type="SAM" id="MobiDB-lite"/>
    </source>
</evidence>
<organism evidence="2 3">
    <name type="scientific">Mycena maculata</name>
    <dbReference type="NCBI Taxonomy" id="230809"/>
    <lineage>
        <taxon>Eukaryota</taxon>
        <taxon>Fungi</taxon>
        <taxon>Dikarya</taxon>
        <taxon>Basidiomycota</taxon>
        <taxon>Agaricomycotina</taxon>
        <taxon>Agaricomycetes</taxon>
        <taxon>Agaricomycetidae</taxon>
        <taxon>Agaricales</taxon>
        <taxon>Marasmiineae</taxon>
        <taxon>Mycenaceae</taxon>
        <taxon>Mycena</taxon>
    </lineage>
</organism>
<feature type="region of interest" description="Disordered" evidence="1">
    <location>
        <begin position="129"/>
        <end position="148"/>
    </location>
</feature>
<feature type="compositionally biased region" description="Pro residues" evidence="1">
    <location>
        <begin position="132"/>
        <end position="143"/>
    </location>
</feature>
<name>A0AAD7P266_9AGAR</name>
<sequence>MTSGAKKEKARKKARVQKLLDEQQRVAEETQGAPVFAKPLPLLPSQWPEDVHAFVYGPNLDDNPSPVPSPWCPNDIPVAFVSIAAISAVHMPRNWSSLRSASSRPWHAIRRHKHRLRAESSWEQHALFDVPPAEPPLPPPPLSPHSHGLSLQPADLLGRIPLHCDDLIHPDDVPPVNMPAPFICPCPVNHILPPLPTAAVFPAGTPYGPVDTRLALLCARELPDSVVTLEEVFGIVWGPYADDEQKNLVVELPADQLVFLCTLAAIHCRDQ</sequence>
<evidence type="ECO:0000313" key="3">
    <source>
        <dbReference type="Proteomes" id="UP001215280"/>
    </source>
</evidence>
<protein>
    <submittedName>
        <fullName evidence="2">Uncharacterized protein</fullName>
    </submittedName>
</protein>
<dbReference type="AlphaFoldDB" id="A0AAD7P266"/>
<dbReference type="EMBL" id="JARJLG010000001">
    <property type="protein sequence ID" value="KAJ7785326.1"/>
    <property type="molecule type" value="Genomic_DNA"/>
</dbReference>
<accession>A0AAD7P266</accession>
<reference evidence="2" key="1">
    <citation type="submission" date="2023-03" db="EMBL/GenBank/DDBJ databases">
        <title>Massive genome expansion in bonnet fungi (Mycena s.s.) driven by repeated elements and novel gene families across ecological guilds.</title>
        <authorList>
            <consortium name="Lawrence Berkeley National Laboratory"/>
            <person name="Harder C.B."/>
            <person name="Miyauchi S."/>
            <person name="Viragh M."/>
            <person name="Kuo A."/>
            <person name="Thoen E."/>
            <person name="Andreopoulos B."/>
            <person name="Lu D."/>
            <person name="Skrede I."/>
            <person name="Drula E."/>
            <person name="Henrissat B."/>
            <person name="Morin E."/>
            <person name="Kohler A."/>
            <person name="Barry K."/>
            <person name="LaButti K."/>
            <person name="Morin E."/>
            <person name="Salamov A."/>
            <person name="Lipzen A."/>
            <person name="Mereny Z."/>
            <person name="Hegedus B."/>
            <person name="Baldrian P."/>
            <person name="Stursova M."/>
            <person name="Weitz H."/>
            <person name="Taylor A."/>
            <person name="Grigoriev I.V."/>
            <person name="Nagy L.G."/>
            <person name="Martin F."/>
            <person name="Kauserud H."/>
        </authorList>
    </citation>
    <scope>NUCLEOTIDE SEQUENCE</scope>
    <source>
        <strain evidence="2">CBHHK188m</strain>
    </source>
</reference>
<evidence type="ECO:0000313" key="2">
    <source>
        <dbReference type="EMBL" id="KAJ7785326.1"/>
    </source>
</evidence>